<name>A0ABZ2YJR3_9BACT</name>
<dbReference type="Pfam" id="PF13443">
    <property type="entry name" value="HTH_26"/>
    <property type="match status" value="2"/>
</dbReference>
<dbReference type="Gene3D" id="1.10.260.40">
    <property type="entry name" value="lambda repressor-like DNA-binding domains"/>
    <property type="match status" value="1"/>
</dbReference>
<dbReference type="SUPFAM" id="SSF47413">
    <property type="entry name" value="lambda repressor-like DNA-binding domains"/>
    <property type="match status" value="1"/>
</dbReference>
<dbReference type="InterPro" id="IPR010982">
    <property type="entry name" value="Lambda_DNA-bd_dom_sf"/>
</dbReference>
<reference evidence="3" key="1">
    <citation type="submission" date="2024-03" db="EMBL/GenBank/DDBJ databases">
        <title>Chitinophaga horti sp. nov., isolated from garden soil.</title>
        <authorList>
            <person name="Lee D.S."/>
            <person name="Han D.M."/>
            <person name="Baek J.H."/>
            <person name="Choi D.G."/>
            <person name="Jeon J.H."/>
            <person name="Jeon C.O."/>
        </authorList>
    </citation>
    <scope>NUCLEOTIDE SEQUENCE [LARGE SCALE GENOMIC DNA]</scope>
    <source>
        <strain evidence="3">GPA1</strain>
    </source>
</reference>
<accession>A0ABZ2YJR3</accession>
<evidence type="ECO:0000259" key="1">
    <source>
        <dbReference type="PROSITE" id="PS50943"/>
    </source>
</evidence>
<dbReference type="InterPro" id="IPR001387">
    <property type="entry name" value="Cro/C1-type_HTH"/>
</dbReference>
<dbReference type="Proteomes" id="UP001485459">
    <property type="component" value="Chromosome"/>
</dbReference>
<protein>
    <submittedName>
        <fullName evidence="2">Helix-turn-helix domain-containing protein</fullName>
    </submittedName>
</protein>
<sequence length="177" mass="20526">MKQIVRDKGMKILDFARQADFSNQIAHYYFRKEAIKRSTLLEFCTMLGISLDEFYGWTHPRRSLPLPAQDLHHGRRLDEMIEEKGLNKTRLANRMALSRRALYNLLEKPVFTPDQLKKVCQVLEISQKEFIGGSAEDGGAELADSETWKDKYYKLLEDYNQALLEIARLREIVSAAS</sequence>
<feature type="domain" description="HTH cro/C1-type" evidence="1">
    <location>
        <begin position="77"/>
        <end position="130"/>
    </location>
</feature>
<gene>
    <name evidence="2" type="ORF">WJU16_14395</name>
</gene>
<keyword evidence="3" id="KW-1185">Reference proteome</keyword>
<dbReference type="RefSeq" id="WP_341834188.1">
    <property type="nucleotide sequence ID" value="NZ_CP149822.1"/>
</dbReference>
<evidence type="ECO:0000313" key="3">
    <source>
        <dbReference type="Proteomes" id="UP001485459"/>
    </source>
</evidence>
<proteinExistence type="predicted"/>
<dbReference type="SMART" id="SM00530">
    <property type="entry name" value="HTH_XRE"/>
    <property type="match status" value="2"/>
</dbReference>
<dbReference type="PROSITE" id="PS50943">
    <property type="entry name" value="HTH_CROC1"/>
    <property type="match status" value="1"/>
</dbReference>
<dbReference type="EMBL" id="CP149822">
    <property type="protein sequence ID" value="WZN39191.1"/>
    <property type="molecule type" value="Genomic_DNA"/>
</dbReference>
<evidence type="ECO:0000313" key="2">
    <source>
        <dbReference type="EMBL" id="WZN39191.1"/>
    </source>
</evidence>
<organism evidence="2 3">
    <name type="scientific">Chitinophaga pollutisoli</name>
    <dbReference type="NCBI Taxonomy" id="3133966"/>
    <lineage>
        <taxon>Bacteria</taxon>
        <taxon>Pseudomonadati</taxon>
        <taxon>Bacteroidota</taxon>
        <taxon>Chitinophagia</taxon>
        <taxon>Chitinophagales</taxon>
        <taxon>Chitinophagaceae</taxon>
        <taxon>Chitinophaga</taxon>
    </lineage>
</organism>